<protein>
    <recommendedName>
        <fullName evidence="6">Sushi domain-containing protein</fullName>
    </recommendedName>
</protein>
<dbReference type="Gene3D" id="2.10.70.10">
    <property type="entry name" value="Complement Module, domain 1"/>
    <property type="match status" value="1"/>
</dbReference>
<comment type="caution">
    <text evidence="3">Lacks conserved residue(s) required for the propagation of feature annotation.</text>
</comment>
<gene>
    <name evidence="7" type="ORF">BRAFLDRAFT_122977</name>
</gene>
<proteinExistence type="predicted"/>
<dbReference type="InterPro" id="IPR035976">
    <property type="entry name" value="Sushi/SCR/CCP_sf"/>
</dbReference>
<evidence type="ECO:0000256" key="5">
    <source>
        <dbReference type="SAM" id="SignalP"/>
    </source>
</evidence>
<feature type="chain" id="PRO_5002936072" description="Sushi domain-containing protein" evidence="5">
    <location>
        <begin position="25"/>
        <end position="520"/>
    </location>
</feature>
<dbReference type="InterPro" id="IPR016186">
    <property type="entry name" value="C-type_lectin-like/link_sf"/>
</dbReference>
<dbReference type="InterPro" id="IPR000436">
    <property type="entry name" value="Sushi_SCR_CCP_dom"/>
</dbReference>
<feature type="region of interest" description="Disordered" evidence="4">
    <location>
        <begin position="25"/>
        <end position="45"/>
    </location>
</feature>
<keyword evidence="3" id="KW-0768">Sushi</keyword>
<dbReference type="InterPro" id="IPR016187">
    <property type="entry name" value="CTDL_fold"/>
</dbReference>
<reference evidence="7" key="1">
    <citation type="journal article" date="2008" name="Nature">
        <title>The amphioxus genome and the evolution of the chordate karyotype.</title>
        <authorList>
            <consortium name="US DOE Joint Genome Institute (JGI-PGF)"/>
            <person name="Putnam N.H."/>
            <person name="Butts T."/>
            <person name="Ferrier D.E.K."/>
            <person name="Furlong R.F."/>
            <person name="Hellsten U."/>
            <person name="Kawashima T."/>
            <person name="Robinson-Rechavi M."/>
            <person name="Shoguchi E."/>
            <person name="Terry A."/>
            <person name="Yu J.-K."/>
            <person name="Benito-Gutierrez E.L."/>
            <person name="Dubchak I."/>
            <person name="Garcia-Fernandez J."/>
            <person name="Gibson-Brown J.J."/>
            <person name="Grigoriev I.V."/>
            <person name="Horton A.C."/>
            <person name="de Jong P.J."/>
            <person name="Jurka J."/>
            <person name="Kapitonov V.V."/>
            <person name="Kohara Y."/>
            <person name="Kuroki Y."/>
            <person name="Lindquist E."/>
            <person name="Lucas S."/>
            <person name="Osoegawa K."/>
            <person name="Pennacchio L.A."/>
            <person name="Salamov A.A."/>
            <person name="Satou Y."/>
            <person name="Sauka-Spengler T."/>
            <person name="Schmutz J."/>
            <person name="Shin-I T."/>
            <person name="Toyoda A."/>
            <person name="Bronner-Fraser M."/>
            <person name="Fujiyama A."/>
            <person name="Holland L.Z."/>
            <person name="Holland P.W.H."/>
            <person name="Satoh N."/>
            <person name="Rokhsar D.S."/>
        </authorList>
    </citation>
    <scope>NUCLEOTIDE SEQUENCE [LARGE SCALE GENOMIC DNA]</scope>
    <source>
        <strain evidence="7">S238N-H82</strain>
        <tissue evidence="7">Testes</tissue>
    </source>
</reference>
<dbReference type="SUPFAM" id="SSF56436">
    <property type="entry name" value="C-type lectin-like"/>
    <property type="match status" value="1"/>
</dbReference>
<dbReference type="AlphaFoldDB" id="C3YXC0"/>
<keyword evidence="1 5" id="KW-0732">Signal</keyword>
<dbReference type="Pfam" id="PF00084">
    <property type="entry name" value="Sushi"/>
    <property type="match status" value="1"/>
</dbReference>
<dbReference type="EMBL" id="GG666562">
    <property type="protein sequence ID" value="EEN55138.1"/>
    <property type="molecule type" value="Genomic_DNA"/>
</dbReference>
<evidence type="ECO:0000259" key="6">
    <source>
        <dbReference type="PROSITE" id="PS50923"/>
    </source>
</evidence>
<keyword evidence="2" id="KW-1015">Disulfide bond</keyword>
<dbReference type="InParanoid" id="C3YXC0"/>
<dbReference type="SUPFAM" id="SSF57535">
    <property type="entry name" value="Complement control module/SCR domain"/>
    <property type="match status" value="1"/>
</dbReference>
<evidence type="ECO:0000256" key="4">
    <source>
        <dbReference type="SAM" id="MobiDB-lite"/>
    </source>
</evidence>
<feature type="signal peptide" evidence="5">
    <location>
        <begin position="1"/>
        <end position="24"/>
    </location>
</feature>
<evidence type="ECO:0000256" key="1">
    <source>
        <dbReference type="ARBA" id="ARBA00022729"/>
    </source>
</evidence>
<sequence>MSRLAVGVLVLAAAGLLSHRPVLADDSHEEGDAPHDEEEHGHQHIHECPEGYEEFEGYCYYFSDTTATFSEAAAQCEAMDGRLAAPDCHDEHAAEFFYRAVSELPFICMHAPTCDDPPFMNNTVRFNCEPPYDQQEVCVYSCITPGFHLFEGTNSSSTATCLDGNWHGPFMSCNSDCPEPIVNPGVAMMGPSCEAPYITGDMCFFECLDEEGLNIGDHDMSCFDGVWIHADTDTEGTPLILREKTSRISTPGETVGISSPCRTAVRDQHRLNRHTGDLTWSKLSLRTWRKLSLRTWRKLSLRTWRKLSLRTWRKLRLRTWRKLSLRTWRKLSLRTWRKLTSSLRTWRKLTSSLRTWRKLTSSFRTWRKLSLRTWRKLSLRTWRKLSLRTWRKLSLRTWRKLSLRTWRKLSLSTWRKLSLRTWRNLVSEHGENLVSEHGENLVSEHGENLVSEHGENLVSEHGENLVSEHGENLVSEHGENLVSEHGENLVSEHGENLVSEHGENLVSEHGENLVSEHGET</sequence>
<evidence type="ECO:0000256" key="3">
    <source>
        <dbReference type="PROSITE-ProRule" id="PRU00302"/>
    </source>
</evidence>
<dbReference type="SMART" id="SM00032">
    <property type="entry name" value="CCP"/>
    <property type="match status" value="1"/>
</dbReference>
<accession>C3YXC0</accession>
<dbReference type="Gene3D" id="3.10.100.10">
    <property type="entry name" value="Mannose-Binding Protein A, subunit A"/>
    <property type="match status" value="1"/>
</dbReference>
<name>C3YXC0_BRAFL</name>
<evidence type="ECO:0000313" key="7">
    <source>
        <dbReference type="EMBL" id="EEN55138.1"/>
    </source>
</evidence>
<feature type="domain" description="Sushi" evidence="6">
    <location>
        <begin position="112"/>
        <end position="175"/>
    </location>
</feature>
<dbReference type="PROSITE" id="PS50923">
    <property type="entry name" value="SUSHI"/>
    <property type="match status" value="1"/>
</dbReference>
<organism>
    <name type="scientific">Branchiostoma floridae</name>
    <name type="common">Florida lancelet</name>
    <name type="synonym">Amphioxus</name>
    <dbReference type="NCBI Taxonomy" id="7739"/>
    <lineage>
        <taxon>Eukaryota</taxon>
        <taxon>Metazoa</taxon>
        <taxon>Chordata</taxon>
        <taxon>Cephalochordata</taxon>
        <taxon>Leptocardii</taxon>
        <taxon>Amphioxiformes</taxon>
        <taxon>Branchiostomatidae</taxon>
        <taxon>Branchiostoma</taxon>
    </lineage>
</organism>
<evidence type="ECO:0000256" key="2">
    <source>
        <dbReference type="ARBA" id="ARBA00023157"/>
    </source>
</evidence>